<protein>
    <submittedName>
        <fullName evidence="5">Jg3582 protein</fullName>
    </submittedName>
</protein>
<feature type="region of interest" description="Disordered" evidence="1">
    <location>
        <begin position="281"/>
        <end position="349"/>
    </location>
</feature>
<proteinExistence type="predicted"/>
<feature type="region of interest" description="Disordered" evidence="1">
    <location>
        <begin position="392"/>
        <end position="550"/>
    </location>
</feature>
<comment type="caution">
    <text evidence="5">The sequence shown here is derived from an EMBL/GenBank/DDBJ whole genome shotgun (WGS) entry which is preliminary data.</text>
</comment>
<dbReference type="CDD" id="cd00136">
    <property type="entry name" value="PDZ_canonical"/>
    <property type="match status" value="1"/>
</dbReference>
<organism evidence="5 6">
    <name type="scientific">Pararge aegeria aegeria</name>
    <dbReference type="NCBI Taxonomy" id="348720"/>
    <lineage>
        <taxon>Eukaryota</taxon>
        <taxon>Metazoa</taxon>
        <taxon>Ecdysozoa</taxon>
        <taxon>Arthropoda</taxon>
        <taxon>Hexapoda</taxon>
        <taxon>Insecta</taxon>
        <taxon>Pterygota</taxon>
        <taxon>Neoptera</taxon>
        <taxon>Endopterygota</taxon>
        <taxon>Lepidoptera</taxon>
        <taxon>Glossata</taxon>
        <taxon>Ditrysia</taxon>
        <taxon>Papilionoidea</taxon>
        <taxon>Nymphalidae</taxon>
        <taxon>Satyrinae</taxon>
        <taxon>Satyrini</taxon>
        <taxon>Parargina</taxon>
        <taxon>Pararge</taxon>
    </lineage>
</organism>
<dbReference type="PROSITE" id="PS50106">
    <property type="entry name" value="PDZ"/>
    <property type="match status" value="1"/>
</dbReference>
<keyword evidence="2" id="KW-0472">Membrane</keyword>
<feature type="signal peptide" evidence="3">
    <location>
        <begin position="1"/>
        <end position="19"/>
    </location>
</feature>
<reference evidence="5" key="1">
    <citation type="submission" date="2022-03" db="EMBL/GenBank/DDBJ databases">
        <authorList>
            <person name="Lindestad O."/>
        </authorList>
    </citation>
    <scope>NUCLEOTIDE SEQUENCE</scope>
</reference>
<evidence type="ECO:0000256" key="2">
    <source>
        <dbReference type="SAM" id="Phobius"/>
    </source>
</evidence>
<name>A0A8S4S8B4_9NEOP</name>
<feature type="region of interest" description="Disordered" evidence="1">
    <location>
        <begin position="239"/>
        <end position="264"/>
    </location>
</feature>
<feature type="compositionally biased region" description="Low complexity" evidence="1">
    <location>
        <begin position="876"/>
        <end position="889"/>
    </location>
</feature>
<keyword evidence="3" id="KW-0732">Signal</keyword>
<evidence type="ECO:0000259" key="4">
    <source>
        <dbReference type="PROSITE" id="PS50106"/>
    </source>
</evidence>
<evidence type="ECO:0000313" key="5">
    <source>
        <dbReference type="EMBL" id="CAH2256351.1"/>
    </source>
</evidence>
<keyword evidence="2" id="KW-0812">Transmembrane</keyword>
<feature type="compositionally biased region" description="Polar residues" evidence="1">
    <location>
        <begin position="248"/>
        <end position="258"/>
    </location>
</feature>
<accession>A0A8S4S8B4</accession>
<dbReference type="InterPro" id="IPR001478">
    <property type="entry name" value="PDZ"/>
</dbReference>
<feature type="compositionally biased region" description="Basic and acidic residues" evidence="1">
    <location>
        <begin position="392"/>
        <end position="403"/>
    </location>
</feature>
<feature type="compositionally biased region" description="Low complexity" evidence="1">
    <location>
        <begin position="1505"/>
        <end position="1528"/>
    </location>
</feature>
<dbReference type="EMBL" id="CAKXAJ010026107">
    <property type="protein sequence ID" value="CAH2256351.1"/>
    <property type="molecule type" value="Genomic_DNA"/>
</dbReference>
<dbReference type="SUPFAM" id="SSF50156">
    <property type="entry name" value="PDZ domain-like"/>
    <property type="match status" value="1"/>
</dbReference>
<feature type="region of interest" description="Disordered" evidence="1">
    <location>
        <begin position="1369"/>
        <end position="1396"/>
    </location>
</feature>
<feature type="domain" description="PDZ" evidence="4">
    <location>
        <begin position="129"/>
        <end position="193"/>
    </location>
</feature>
<feature type="compositionally biased region" description="Low complexity" evidence="1">
    <location>
        <begin position="457"/>
        <end position="474"/>
    </location>
</feature>
<dbReference type="InterPro" id="IPR036034">
    <property type="entry name" value="PDZ_sf"/>
</dbReference>
<evidence type="ECO:0000313" key="6">
    <source>
        <dbReference type="Proteomes" id="UP000838756"/>
    </source>
</evidence>
<feature type="compositionally biased region" description="Basic and acidic residues" evidence="1">
    <location>
        <begin position="509"/>
        <end position="524"/>
    </location>
</feature>
<evidence type="ECO:0000256" key="3">
    <source>
        <dbReference type="SAM" id="SignalP"/>
    </source>
</evidence>
<feature type="compositionally biased region" description="Polar residues" evidence="1">
    <location>
        <begin position="890"/>
        <end position="899"/>
    </location>
</feature>
<feature type="compositionally biased region" description="Basic and acidic residues" evidence="1">
    <location>
        <begin position="1315"/>
        <end position="1332"/>
    </location>
</feature>
<evidence type="ECO:0000256" key="1">
    <source>
        <dbReference type="SAM" id="MobiDB-lite"/>
    </source>
</evidence>
<feature type="compositionally biased region" description="Basic and acidic residues" evidence="1">
    <location>
        <begin position="412"/>
        <end position="422"/>
    </location>
</feature>
<gene>
    <name evidence="5" type="primary">jg3582</name>
    <name evidence="5" type="ORF">PAEG_LOCUS22902</name>
</gene>
<feature type="region of interest" description="Disordered" evidence="1">
    <location>
        <begin position="571"/>
        <end position="591"/>
    </location>
</feature>
<feature type="chain" id="PRO_5035876221" evidence="3">
    <location>
        <begin position="20"/>
        <end position="1528"/>
    </location>
</feature>
<keyword evidence="2" id="KW-1133">Transmembrane helix</keyword>
<keyword evidence="6" id="KW-1185">Reference proteome</keyword>
<dbReference type="Gene3D" id="2.30.42.10">
    <property type="match status" value="1"/>
</dbReference>
<feature type="region of interest" description="Disordered" evidence="1">
    <location>
        <begin position="1314"/>
        <end position="1343"/>
    </location>
</feature>
<feature type="compositionally biased region" description="Polar residues" evidence="1">
    <location>
        <begin position="580"/>
        <end position="589"/>
    </location>
</feature>
<feature type="compositionally biased region" description="Basic and acidic residues" evidence="1">
    <location>
        <begin position="1369"/>
        <end position="1378"/>
    </location>
</feature>
<feature type="compositionally biased region" description="Basic and acidic residues" evidence="1">
    <location>
        <begin position="281"/>
        <end position="302"/>
    </location>
</feature>
<feature type="region of interest" description="Disordered" evidence="1">
    <location>
        <begin position="875"/>
        <end position="899"/>
    </location>
</feature>
<dbReference type="Proteomes" id="UP000838756">
    <property type="component" value="Unassembled WGS sequence"/>
</dbReference>
<dbReference type="OrthoDB" id="447516at2759"/>
<feature type="region of interest" description="Disordered" evidence="1">
    <location>
        <begin position="1481"/>
        <end position="1528"/>
    </location>
</feature>
<dbReference type="SMART" id="SM00228">
    <property type="entry name" value="PDZ"/>
    <property type="match status" value="1"/>
</dbReference>
<feature type="region of interest" description="Disordered" evidence="1">
    <location>
        <begin position="955"/>
        <end position="974"/>
    </location>
</feature>
<feature type="transmembrane region" description="Helical" evidence="2">
    <location>
        <begin position="29"/>
        <end position="50"/>
    </location>
</feature>
<feature type="compositionally biased region" description="Polar residues" evidence="1">
    <location>
        <begin position="1481"/>
        <end position="1493"/>
    </location>
</feature>
<sequence length="1528" mass="170110">MGVLLKFFVVTVALPCVFGQQECFGAGSVAGAAIGAFIAAFIIIGAAYYLRKLYWKSRKGKHLVFTTDPESVKDEFAFDNPGFRQEEKHWQNEAPTLPLGGKPPALHAEFTKPEQSKDDSHLQRARIRRVKLWARDFTGLGLTCGGGARDGVSVHSVLRSGPAAAAKLQPGDKIKSIKIEFNGTPLEDAVAILSLASPYPVELEVVEGGRVSGEGWGVHHPLMKRAGSTGDVSTLEKEGKLLHPPRSPNTSQSNNSTLETKHGKVGIKKIITEKIITTTLERNKKEKKEPPTTLERENEKNLKLANKRHSEIPPASNKPDRNKSRNSTGSDIQIIQPENGIGHNIDHAEVQKREYDPKRGMKFGIRVLPPNVPDDGVLKQKSVENGAVVLEKKAVDEPDKPEPQRPAPTTHVKLESETEQKKPVVAKRREKMAPPIPNARVKTNESDTNISHETSKISDTSLSSSFSRTDLNSSGIKRDENGIPQELPQHMFDAAKAARSNRKSSADLIQEKDKVEYKKEEAPKPTKKSKGKAPSPPEVEKNKSDDSILEQMNNLHDFLKNEKYHSSLLHDTSSTSTKSMNSYNTSTPKVNKAKSRIEESINFSQDDIDDIVSKPFKRESDSLNNFFEDSKSNLSSNQDVHSVVSLNNSDKSDNRSTTIELNNSDITIHSSPLNETVRSASDDTSLDENERKAASLGDLSRFELRAKTSKPSTGTLERAQSLDICADDGEIQESTLSPKKRKAMSVVETTFFDSGSDDVLLDNDSDRGIVIKHKEPRLSLNVAKTSAIEGLNTFQRNRLKKGSEFGTLEDAIVKGSNSSMESGKHDSQEIIYKKVQTNYDSPQESEQHETSDHLARRIMDENLKVHMKLVSEFAKSTSDGSNTSSLDSSQETNTVTEAKTTPVKYEEKLTMTYDTNIPDDMKVSRSSYVNSLERPKSEMMKKLLAKNPIFNVHIDQQTQKQEPSSSSSKEMPAMTDSFKSANQVHQPDIVNFDLKTSSSTTAAKAKDYDEFVSNIRVGSNNNSLKFNKKPLESNEWPDTKNRQEIQSSNIVTISTDEKNLPSDGKRNSYTKSIEIGEASLRLIPDLVEGTKSRTEGKETRTLYMEPANVSLTMKQEPVQKTVTVNVTEDEYGNKVVTQNVEKISTRYITNKMEAPLQVEQVTFGVMKGGGDINELELEEGTNVKDIDRKVLEEIKRQNPGIHFTTTEPSYTKTETIILNTTEMNEGQAKALMEKLQSDSSFMAQKSTEELSRMGIRVIQDLEDNASTNQDVVEVTKTRYSINPSKISSDNQFCTIESKEDLQKDHITEIQVVTPRTEKLEQQKSDLSKDKVSSRQRTPPSVRQYEEPLLTYELDIELLNDFISNERYHSARHQAEIRKRTSQSTNEPKKRHSDFDLPRNSHIKFRTATYESPKGTIVTSTDLENRRLSQLDQMQLRATGDQSVSNLKPVISAKPSNIPVKLTEKKPFTGFVSSKIPVFATQKSQSQENLSDKTFSLPRSPPPTLSGSSGNISITSIKSSSRSPSGGRL</sequence>